<evidence type="ECO:0000313" key="2">
    <source>
        <dbReference type="EMBL" id="MFC6333463.1"/>
    </source>
</evidence>
<evidence type="ECO:0000259" key="1">
    <source>
        <dbReference type="Pfam" id="PF00149"/>
    </source>
</evidence>
<comment type="caution">
    <text evidence="2">The sequence shown here is derived from an EMBL/GenBank/DDBJ whole genome shotgun (WGS) entry which is preliminary data.</text>
</comment>
<dbReference type="PANTHER" id="PTHR42850">
    <property type="entry name" value="METALLOPHOSPHOESTERASE"/>
    <property type="match status" value="1"/>
</dbReference>
<dbReference type="Pfam" id="PF00149">
    <property type="entry name" value="Metallophos"/>
    <property type="match status" value="1"/>
</dbReference>
<sequence>MGRILAVSDVHGYGPLLMRLLQEARYDAGCDRLYLLGDWVNKGPDSLGTLQLVKQLIAEGAIGIQGNNERKWLQHIPPELGLTVQEQAEIQSWLAALPLWATDEQYVFVHAGLRPGVPLAEQSPSDLTEIREKFFSSPPLDAHTIVFGHTPTFRLGSSVGRLWLDTGKIGVDTGAGHGCSLSLVDLTNRCQYAIDVTAPMHVNLITDW</sequence>
<accession>A0ABW1V4R0</accession>
<protein>
    <submittedName>
        <fullName evidence="2">Metallophosphoesterase family protein</fullName>
    </submittedName>
</protein>
<reference evidence="3" key="1">
    <citation type="journal article" date="2019" name="Int. J. Syst. Evol. Microbiol.">
        <title>The Global Catalogue of Microorganisms (GCM) 10K type strain sequencing project: providing services to taxonomists for standard genome sequencing and annotation.</title>
        <authorList>
            <consortium name="The Broad Institute Genomics Platform"/>
            <consortium name="The Broad Institute Genome Sequencing Center for Infectious Disease"/>
            <person name="Wu L."/>
            <person name="Ma J."/>
        </authorList>
    </citation>
    <scope>NUCLEOTIDE SEQUENCE [LARGE SCALE GENOMIC DNA]</scope>
    <source>
        <strain evidence="3">PCU 280</strain>
    </source>
</reference>
<name>A0ABW1V4R0_9BACL</name>
<keyword evidence="3" id="KW-1185">Reference proteome</keyword>
<gene>
    <name evidence="2" type="ORF">ACFP56_12610</name>
</gene>
<feature type="domain" description="Calcineurin-like phosphoesterase" evidence="1">
    <location>
        <begin position="3"/>
        <end position="153"/>
    </location>
</feature>
<dbReference type="Proteomes" id="UP001596233">
    <property type="component" value="Unassembled WGS sequence"/>
</dbReference>
<dbReference type="InterPro" id="IPR050126">
    <property type="entry name" value="Ap4A_hydrolase"/>
</dbReference>
<dbReference type="InterPro" id="IPR029052">
    <property type="entry name" value="Metallo-depent_PP-like"/>
</dbReference>
<dbReference type="InterPro" id="IPR004843">
    <property type="entry name" value="Calcineurin-like_PHP"/>
</dbReference>
<dbReference type="Gene3D" id="3.60.21.10">
    <property type="match status" value="1"/>
</dbReference>
<evidence type="ECO:0000313" key="3">
    <source>
        <dbReference type="Proteomes" id="UP001596233"/>
    </source>
</evidence>
<dbReference type="EMBL" id="JBHSTE010000004">
    <property type="protein sequence ID" value="MFC6333463.1"/>
    <property type="molecule type" value="Genomic_DNA"/>
</dbReference>
<dbReference type="PANTHER" id="PTHR42850:SF4">
    <property type="entry name" value="ZINC-DEPENDENT ENDOPOLYPHOSPHATASE"/>
    <property type="match status" value="1"/>
</dbReference>
<organism evidence="2 3">
    <name type="scientific">Paenibacillus septentrionalis</name>
    <dbReference type="NCBI Taxonomy" id="429342"/>
    <lineage>
        <taxon>Bacteria</taxon>
        <taxon>Bacillati</taxon>
        <taxon>Bacillota</taxon>
        <taxon>Bacilli</taxon>
        <taxon>Bacillales</taxon>
        <taxon>Paenibacillaceae</taxon>
        <taxon>Paenibacillus</taxon>
    </lineage>
</organism>
<proteinExistence type="predicted"/>
<dbReference type="SUPFAM" id="SSF56300">
    <property type="entry name" value="Metallo-dependent phosphatases"/>
    <property type="match status" value="1"/>
</dbReference>
<dbReference type="RefSeq" id="WP_379234966.1">
    <property type="nucleotide sequence ID" value="NZ_JBHSTE010000004.1"/>
</dbReference>